<comment type="cofactor">
    <cofactor evidence="1">
        <name>Zn(2+)</name>
        <dbReference type="ChEBI" id="CHEBI:29105"/>
    </cofactor>
</comment>
<dbReference type="GO" id="GO:0005886">
    <property type="term" value="C:plasma membrane"/>
    <property type="evidence" value="ECO:0007669"/>
    <property type="project" value="UniProtKB-SubCell"/>
</dbReference>
<evidence type="ECO:0000256" key="13">
    <source>
        <dbReference type="SAM" id="Phobius"/>
    </source>
</evidence>
<dbReference type="InterPro" id="IPR052348">
    <property type="entry name" value="Metallopeptidase_M50B"/>
</dbReference>
<feature type="transmembrane region" description="Helical" evidence="13">
    <location>
        <begin position="12"/>
        <end position="33"/>
    </location>
</feature>
<evidence type="ECO:0000256" key="1">
    <source>
        <dbReference type="ARBA" id="ARBA00001947"/>
    </source>
</evidence>
<protein>
    <submittedName>
        <fullName evidence="15">Peptidase M50</fullName>
    </submittedName>
</protein>
<dbReference type="PATRIC" id="fig|1618585.3.peg.370"/>
<keyword evidence="9" id="KW-0862">Zinc</keyword>
<evidence type="ECO:0000256" key="5">
    <source>
        <dbReference type="ARBA" id="ARBA00022670"/>
    </source>
</evidence>
<keyword evidence="10 13" id="KW-1133">Transmembrane helix</keyword>
<comment type="similarity">
    <text evidence="3">Belongs to the peptidase M50B family.</text>
</comment>
<proteinExistence type="inferred from homology"/>
<comment type="subcellular location">
    <subcellularLocation>
        <location evidence="2">Cell membrane</location>
        <topology evidence="2">Multi-pass membrane protein</topology>
    </subcellularLocation>
</comment>
<evidence type="ECO:0000256" key="10">
    <source>
        <dbReference type="ARBA" id="ARBA00022989"/>
    </source>
</evidence>
<keyword evidence="8" id="KW-0378">Hydrolase</keyword>
<evidence type="ECO:0000256" key="8">
    <source>
        <dbReference type="ARBA" id="ARBA00022801"/>
    </source>
</evidence>
<dbReference type="GO" id="GO:0008237">
    <property type="term" value="F:metallopeptidase activity"/>
    <property type="evidence" value="ECO:0007669"/>
    <property type="project" value="UniProtKB-KW"/>
</dbReference>
<evidence type="ECO:0000256" key="4">
    <source>
        <dbReference type="ARBA" id="ARBA00022475"/>
    </source>
</evidence>
<dbReference type="GO" id="GO:0006508">
    <property type="term" value="P:proteolysis"/>
    <property type="evidence" value="ECO:0007669"/>
    <property type="project" value="UniProtKB-KW"/>
</dbReference>
<sequence length="205" mass="22409">MLSFLFSDPALFLIWGAALLVAITIHEFSHAWMANRLGDPTPRLQGRLTLNPLAHLDPVGTLMLLLVRIGWGKPVQFDPYNLKNPKKDAALISLAGPASNIILAAVLAIILRLTQSPIIAPFILLNVVLAIFNLVPIHPLDGGKILVGLLPDKDARQVDLFLNRYGLIILLLIIFPWAGVSPVFLLISPIINLFLNLFIPGGLMI</sequence>
<dbReference type="AlphaFoldDB" id="A0A0G1C2S8"/>
<keyword evidence="11" id="KW-0482">Metalloprotease</keyword>
<keyword evidence="6 13" id="KW-0812">Transmembrane</keyword>
<keyword evidence="5" id="KW-0645">Protease</keyword>
<evidence type="ECO:0000259" key="14">
    <source>
        <dbReference type="Pfam" id="PF02163"/>
    </source>
</evidence>
<dbReference type="PANTHER" id="PTHR35864">
    <property type="entry name" value="ZINC METALLOPROTEASE MJ0611-RELATED"/>
    <property type="match status" value="1"/>
</dbReference>
<feature type="domain" description="Peptidase M50" evidence="14">
    <location>
        <begin position="120"/>
        <end position="172"/>
    </location>
</feature>
<dbReference type="CDD" id="cd06158">
    <property type="entry name" value="S2P-M50_like_1"/>
    <property type="match status" value="1"/>
</dbReference>
<evidence type="ECO:0000313" key="15">
    <source>
        <dbReference type="EMBL" id="KKS79950.1"/>
    </source>
</evidence>
<name>A0A0G1C2S8_9BACT</name>
<dbReference type="PANTHER" id="PTHR35864:SF1">
    <property type="entry name" value="ZINC METALLOPROTEASE YWHC-RELATED"/>
    <property type="match status" value="1"/>
</dbReference>
<evidence type="ECO:0000256" key="2">
    <source>
        <dbReference type="ARBA" id="ARBA00004651"/>
    </source>
</evidence>
<keyword evidence="12 13" id="KW-0472">Membrane</keyword>
<evidence type="ECO:0000256" key="12">
    <source>
        <dbReference type="ARBA" id="ARBA00023136"/>
    </source>
</evidence>
<feature type="transmembrane region" description="Helical" evidence="13">
    <location>
        <begin position="118"/>
        <end position="140"/>
    </location>
</feature>
<dbReference type="InterPro" id="IPR008915">
    <property type="entry name" value="Peptidase_M50"/>
</dbReference>
<dbReference type="EMBL" id="LCEY01000034">
    <property type="protein sequence ID" value="KKS79950.1"/>
    <property type="molecule type" value="Genomic_DNA"/>
</dbReference>
<gene>
    <name evidence="15" type="ORF">UV56_C0034G0007</name>
</gene>
<comment type="caution">
    <text evidence="15">The sequence shown here is derived from an EMBL/GenBank/DDBJ whole genome shotgun (WGS) entry which is preliminary data.</text>
</comment>
<keyword evidence="7" id="KW-0479">Metal-binding</keyword>
<evidence type="ECO:0000256" key="9">
    <source>
        <dbReference type="ARBA" id="ARBA00022833"/>
    </source>
</evidence>
<evidence type="ECO:0000256" key="6">
    <source>
        <dbReference type="ARBA" id="ARBA00022692"/>
    </source>
</evidence>
<accession>A0A0G1C2S8</accession>
<reference evidence="15 16" key="1">
    <citation type="journal article" date="2015" name="Nature">
        <title>rRNA introns, odd ribosomes, and small enigmatic genomes across a large radiation of phyla.</title>
        <authorList>
            <person name="Brown C.T."/>
            <person name="Hug L.A."/>
            <person name="Thomas B.C."/>
            <person name="Sharon I."/>
            <person name="Castelle C.J."/>
            <person name="Singh A."/>
            <person name="Wilkins M.J."/>
            <person name="Williams K.H."/>
            <person name="Banfield J.F."/>
        </authorList>
    </citation>
    <scope>NUCLEOTIDE SEQUENCE [LARGE SCALE GENOMIC DNA]</scope>
</reference>
<evidence type="ECO:0000256" key="3">
    <source>
        <dbReference type="ARBA" id="ARBA00007931"/>
    </source>
</evidence>
<feature type="transmembrane region" description="Helical" evidence="13">
    <location>
        <begin position="161"/>
        <end position="178"/>
    </location>
</feature>
<evidence type="ECO:0000313" key="16">
    <source>
        <dbReference type="Proteomes" id="UP000034611"/>
    </source>
</evidence>
<evidence type="ECO:0000256" key="11">
    <source>
        <dbReference type="ARBA" id="ARBA00023049"/>
    </source>
</evidence>
<feature type="transmembrane region" description="Helical" evidence="13">
    <location>
        <begin position="91"/>
        <end position="112"/>
    </location>
</feature>
<dbReference type="Pfam" id="PF02163">
    <property type="entry name" value="Peptidase_M50"/>
    <property type="match status" value="1"/>
</dbReference>
<dbReference type="Proteomes" id="UP000034611">
    <property type="component" value="Unassembled WGS sequence"/>
</dbReference>
<evidence type="ECO:0000256" key="7">
    <source>
        <dbReference type="ARBA" id="ARBA00022723"/>
    </source>
</evidence>
<keyword evidence="4" id="KW-1003">Cell membrane</keyword>
<organism evidence="15 16">
    <name type="scientific">Candidatus Woesebacteria bacterium GW2011_GWC1_43_10b</name>
    <dbReference type="NCBI Taxonomy" id="1618585"/>
    <lineage>
        <taxon>Bacteria</taxon>
        <taxon>Candidatus Woeseibacteriota</taxon>
    </lineage>
</organism>
<dbReference type="InterPro" id="IPR044537">
    <property type="entry name" value="Rip2-like"/>
</dbReference>
<dbReference type="GO" id="GO:0046872">
    <property type="term" value="F:metal ion binding"/>
    <property type="evidence" value="ECO:0007669"/>
    <property type="project" value="UniProtKB-KW"/>
</dbReference>